<dbReference type="EMBL" id="AWSJ01000394">
    <property type="protein sequence ID" value="ERI03927.1"/>
    <property type="molecule type" value="Genomic_DNA"/>
</dbReference>
<evidence type="ECO:0000313" key="3">
    <source>
        <dbReference type="Proteomes" id="UP000016511"/>
    </source>
</evidence>
<evidence type="ECO:0000256" key="1">
    <source>
        <dbReference type="SAM" id="Phobius"/>
    </source>
</evidence>
<protein>
    <submittedName>
        <fullName evidence="2">Uncharacterized protein</fullName>
    </submittedName>
</protein>
<proteinExistence type="predicted"/>
<sequence>MRNNPLIDSHAFSPPYFRYVLFYVLSCIIGQKYPWVEKKRDAYWTRIKESRYIR</sequence>
<keyword evidence="3" id="KW-1185">Reference proteome</keyword>
<organism evidence="2 3">
    <name type="scientific">Aneurinibacillus aneurinilyticus ATCC 12856</name>
    <dbReference type="NCBI Taxonomy" id="649747"/>
    <lineage>
        <taxon>Bacteria</taxon>
        <taxon>Bacillati</taxon>
        <taxon>Bacillota</taxon>
        <taxon>Bacilli</taxon>
        <taxon>Bacillales</taxon>
        <taxon>Paenibacillaceae</taxon>
        <taxon>Aneurinibacillus group</taxon>
        <taxon>Aneurinibacillus</taxon>
    </lineage>
</organism>
<name>U1XV74_ANEAE</name>
<accession>U1XV74</accession>
<dbReference type="AlphaFoldDB" id="U1XV74"/>
<dbReference type="Proteomes" id="UP000016511">
    <property type="component" value="Unassembled WGS sequence"/>
</dbReference>
<evidence type="ECO:0000313" key="2">
    <source>
        <dbReference type="EMBL" id="ERI03927.1"/>
    </source>
</evidence>
<keyword evidence="1" id="KW-0472">Membrane</keyword>
<keyword evidence="1" id="KW-1133">Transmembrane helix</keyword>
<dbReference type="HOGENOM" id="CLU_3039872_0_0_9"/>
<gene>
    <name evidence="2" type="ORF">HMPREF0083_06215</name>
</gene>
<reference evidence="2 3" key="1">
    <citation type="submission" date="2013-08" db="EMBL/GenBank/DDBJ databases">
        <authorList>
            <person name="Weinstock G."/>
            <person name="Sodergren E."/>
            <person name="Wylie T."/>
            <person name="Fulton L."/>
            <person name="Fulton R."/>
            <person name="Fronick C."/>
            <person name="O'Laughlin M."/>
            <person name="Godfrey J."/>
            <person name="Miner T."/>
            <person name="Herter B."/>
            <person name="Appelbaum E."/>
            <person name="Cordes M."/>
            <person name="Lek S."/>
            <person name="Wollam A."/>
            <person name="Pepin K.H."/>
            <person name="Palsikar V.B."/>
            <person name="Mitreva M."/>
            <person name="Wilson R.K."/>
        </authorList>
    </citation>
    <scope>NUCLEOTIDE SEQUENCE [LARGE SCALE GENOMIC DNA]</scope>
    <source>
        <strain evidence="2 3">ATCC 12856</strain>
    </source>
</reference>
<keyword evidence="1" id="KW-0812">Transmembrane</keyword>
<comment type="caution">
    <text evidence="2">The sequence shown here is derived from an EMBL/GenBank/DDBJ whole genome shotgun (WGS) entry which is preliminary data.</text>
</comment>
<feature type="transmembrane region" description="Helical" evidence="1">
    <location>
        <begin position="16"/>
        <end position="36"/>
    </location>
</feature>